<evidence type="ECO:0000256" key="2">
    <source>
        <dbReference type="ARBA" id="ARBA00004651"/>
    </source>
</evidence>
<evidence type="ECO:0000256" key="9">
    <source>
        <dbReference type="SAM" id="Phobius"/>
    </source>
</evidence>
<keyword evidence="4" id="KW-0813">Transport</keyword>
<feature type="transmembrane region" description="Helical" evidence="9">
    <location>
        <begin position="54"/>
        <end position="76"/>
    </location>
</feature>
<reference evidence="10" key="1">
    <citation type="submission" date="2021-11" db="EMBL/GenBank/DDBJ databases">
        <authorList>
            <person name="Islam A."/>
            <person name="Islam S."/>
            <person name="Flora M.S."/>
            <person name="Rahman M."/>
            <person name="Ziaur R.M."/>
            <person name="Epstein J.H."/>
            <person name="Hassan M."/>
            <person name="Klassen M."/>
            <person name="Woodard K."/>
            <person name="Webb A."/>
            <person name="Webby R.J."/>
            <person name="El Zowalaty M.E."/>
        </authorList>
    </citation>
    <scope>NUCLEOTIDE SEQUENCE</scope>
    <source>
        <strain evidence="10">Pbs3</strain>
    </source>
</reference>
<feature type="transmembrane region" description="Helical" evidence="9">
    <location>
        <begin position="249"/>
        <end position="272"/>
    </location>
</feature>
<comment type="catalytic activity">
    <reaction evidence="1">
        <text>riboflavin(in) = riboflavin(out)</text>
        <dbReference type="Rhea" id="RHEA:35015"/>
        <dbReference type="ChEBI" id="CHEBI:57986"/>
    </reaction>
</comment>
<comment type="similarity">
    <text evidence="3">Belongs to the riboflavin transporter family.</text>
</comment>
<accession>A0AAU9KJR4</accession>
<dbReference type="PANTHER" id="PTHR12929">
    <property type="entry name" value="SOLUTE CARRIER FAMILY 52"/>
    <property type="match status" value="1"/>
</dbReference>
<comment type="caution">
    <text evidence="10">The sequence shown here is derived from an EMBL/GenBank/DDBJ whole genome shotgun (WGS) entry which is preliminary data.</text>
</comment>
<evidence type="ECO:0000256" key="6">
    <source>
        <dbReference type="ARBA" id="ARBA00022692"/>
    </source>
</evidence>
<keyword evidence="7 9" id="KW-1133">Transmembrane helix</keyword>
<dbReference type="GO" id="GO:0005886">
    <property type="term" value="C:plasma membrane"/>
    <property type="evidence" value="ECO:0007669"/>
    <property type="project" value="UniProtKB-SubCell"/>
</dbReference>
<feature type="transmembrane region" description="Helical" evidence="9">
    <location>
        <begin position="20"/>
        <end position="42"/>
    </location>
</feature>
<feature type="transmembrane region" description="Helical" evidence="9">
    <location>
        <begin position="147"/>
        <end position="165"/>
    </location>
</feature>
<keyword evidence="5" id="KW-1003">Cell membrane</keyword>
<evidence type="ECO:0000313" key="10">
    <source>
        <dbReference type="EMBL" id="CAH0473155.1"/>
    </source>
</evidence>
<keyword evidence="6 9" id="KW-0812">Transmembrane</keyword>
<dbReference type="PANTHER" id="PTHR12929:SF21">
    <property type="match status" value="1"/>
</dbReference>
<sequence>MVSTTSSVVFYPFAATFPPLYTTALATGEGLSGSLAALLGIIQDPGDTRRFSVSVFYLLCAAITCGSLVAFAFLHVHPWAQAVQMLQSTDNDQETDKQQAEENTLLTWSCSCGNCSGHINTTTMSIVIPTSSPSSSIMSRTAVLQQVWPLLACQWVLAAFSFGWLPSTMPYVYKKFAPMDDDAQAATARFQTSASIAALILSPLASAATTWVRLYYVRSMTLALVLLASLLLSFSLVSKPVLSDHRHGYLLPLLVHTFYLIGCAYTQTMLYLTLKRTAEMKHSTAFARQVYQWNGLATQLGAMSGTAITFPLVFWCENLFTA</sequence>
<protein>
    <submittedName>
        <fullName evidence="10">Uncharacterized protein</fullName>
    </submittedName>
</protein>
<feature type="transmembrane region" description="Helical" evidence="9">
    <location>
        <begin position="293"/>
        <end position="315"/>
    </location>
</feature>
<evidence type="ECO:0000256" key="1">
    <source>
        <dbReference type="ARBA" id="ARBA00000215"/>
    </source>
</evidence>
<dbReference type="GO" id="GO:0032217">
    <property type="term" value="F:riboflavin transmembrane transporter activity"/>
    <property type="evidence" value="ECO:0007669"/>
    <property type="project" value="InterPro"/>
</dbReference>
<evidence type="ECO:0000256" key="4">
    <source>
        <dbReference type="ARBA" id="ARBA00022448"/>
    </source>
</evidence>
<evidence type="ECO:0000313" key="11">
    <source>
        <dbReference type="Proteomes" id="UP001160483"/>
    </source>
</evidence>
<evidence type="ECO:0000256" key="8">
    <source>
        <dbReference type="ARBA" id="ARBA00023136"/>
    </source>
</evidence>
<dbReference type="EMBL" id="CAKKTJ010000001">
    <property type="protein sequence ID" value="CAH0473155.1"/>
    <property type="molecule type" value="Genomic_DNA"/>
</dbReference>
<feature type="transmembrane region" description="Helical" evidence="9">
    <location>
        <begin position="215"/>
        <end position="237"/>
    </location>
</feature>
<dbReference type="Pfam" id="PF06237">
    <property type="entry name" value="SLC52_ribofla_tr"/>
    <property type="match status" value="2"/>
</dbReference>
<organism evidence="10 11">
    <name type="scientific">Peronospora belbahrii</name>
    <dbReference type="NCBI Taxonomy" id="622444"/>
    <lineage>
        <taxon>Eukaryota</taxon>
        <taxon>Sar</taxon>
        <taxon>Stramenopiles</taxon>
        <taxon>Oomycota</taxon>
        <taxon>Peronosporomycetes</taxon>
        <taxon>Peronosporales</taxon>
        <taxon>Peronosporaceae</taxon>
        <taxon>Peronospora</taxon>
    </lineage>
</organism>
<dbReference type="InterPro" id="IPR009357">
    <property type="entry name" value="Riboflavin_transptr"/>
</dbReference>
<gene>
    <name evidence="10" type="ORF">PBS003_LOCUS64</name>
</gene>
<comment type="subcellular location">
    <subcellularLocation>
        <location evidence="2">Cell membrane</location>
        <topology evidence="2">Multi-pass membrane protein</topology>
    </subcellularLocation>
</comment>
<evidence type="ECO:0000256" key="7">
    <source>
        <dbReference type="ARBA" id="ARBA00022989"/>
    </source>
</evidence>
<proteinExistence type="inferred from homology"/>
<evidence type="ECO:0000256" key="5">
    <source>
        <dbReference type="ARBA" id="ARBA00022475"/>
    </source>
</evidence>
<evidence type="ECO:0000256" key="3">
    <source>
        <dbReference type="ARBA" id="ARBA00006366"/>
    </source>
</evidence>
<keyword evidence="8 9" id="KW-0472">Membrane</keyword>
<dbReference type="AlphaFoldDB" id="A0AAU9KJR4"/>
<name>A0AAU9KJR4_9STRA</name>
<dbReference type="Proteomes" id="UP001160483">
    <property type="component" value="Unassembled WGS sequence"/>
</dbReference>